<dbReference type="PANTHER" id="PTHR36423:SF2">
    <property type="entry name" value="AFR070WP"/>
    <property type="match status" value="1"/>
</dbReference>
<dbReference type="Gene3D" id="3.30.70.1240">
    <property type="entry name" value="DOPA-like domains"/>
    <property type="match status" value="1"/>
</dbReference>
<evidence type="ECO:0000313" key="2">
    <source>
        <dbReference type="Proteomes" id="UP000315901"/>
    </source>
</evidence>
<organism evidence="1 2">
    <name type="scientific">Maribrevibacterium harenarium</name>
    <dbReference type="NCBI Taxonomy" id="2589817"/>
    <lineage>
        <taxon>Bacteria</taxon>
        <taxon>Pseudomonadati</taxon>
        <taxon>Pseudomonadota</taxon>
        <taxon>Gammaproteobacteria</taxon>
        <taxon>Oceanospirillales</taxon>
        <taxon>Oceanospirillaceae</taxon>
        <taxon>Maribrevibacterium</taxon>
    </lineage>
</organism>
<sequence>MSPSKRPINQHELYHAHIYFDVDSRDLAAQLCHQIRQELALPVGRFHEKLVGPHPRWSCQVSFTKADFDHFIPWLEQHRQGLTVFVHGVTGDYWEEHTTYAYWLGDSVPLNLPTDGSGKSAFRPVSDT</sequence>
<keyword evidence="1" id="KW-0560">Oxidoreductase</keyword>
<dbReference type="PIRSF" id="PIRSF028139">
    <property type="entry name" value="DOPA-diox_rel_Mll2280"/>
    <property type="match status" value="1"/>
</dbReference>
<dbReference type="RefSeq" id="WP_140586980.1">
    <property type="nucleotide sequence ID" value="NZ_VFRR01000002.1"/>
</dbReference>
<comment type="caution">
    <text evidence="1">The sequence shown here is derived from an EMBL/GenBank/DDBJ whole genome shotgun (WGS) entry which is preliminary data.</text>
</comment>
<accession>A0A501X4H3</accession>
<proteinExistence type="predicted"/>
<dbReference type="Proteomes" id="UP000315901">
    <property type="component" value="Unassembled WGS sequence"/>
</dbReference>
<dbReference type="EMBL" id="VFRR01000002">
    <property type="protein sequence ID" value="TPE55317.1"/>
    <property type="molecule type" value="Genomic_DNA"/>
</dbReference>
<reference evidence="1 2" key="1">
    <citation type="submission" date="2019-06" db="EMBL/GenBank/DDBJ databases">
        <title>A novel bacterium of genus Marinomonas, isolated from coastal sand.</title>
        <authorList>
            <person name="Huang H."/>
            <person name="Mo K."/>
            <person name="Hu Y."/>
        </authorList>
    </citation>
    <scope>NUCLEOTIDE SEQUENCE [LARGE SCALE GENOMIC DNA]</scope>
    <source>
        <strain evidence="1 2">HB171799</strain>
    </source>
</reference>
<name>A0A501X4H3_9GAMM</name>
<dbReference type="AlphaFoldDB" id="A0A501X4H3"/>
<dbReference type="SUPFAM" id="SSF143410">
    <property type="entry name" value="DOPA-like"/>
    <property type="match status" value="1"/>
</dbReference>
<dbReference type="PANTHER" id="PTHR36423">
    <property type="entry name" value="AFR070WP"/>
    <property type="match status" value="1"/>
</dbReference>
<dbReference type="OrthoDB" id="572228at2"/>
<dbReference type="GO" id="GO:0051213">
    <property type="term" value="F:dioxygenase activity"/>
    <property type="evidence" value="ECO:0007669"/>
    <property type="project" value="UniProtKB-KW"/>
</dbReference>
<dbReference type="InterPro" id="IPR014980">
    <property type="entry name" value="DOPA_dioxygen"/>
</dbReference>
<keyword evidence="1" id="KW-0223">Dioxygenase</keyword>
<keyword evidence="2" id="KW-1185">Reference proteome</keyword>
<evidence type="ECO:0000313" key="1">
    <source>
        <dbReference type="EMBL" id="TPE55317.1"/>
    </source>
</evidence>
<dbReference type="InterPro" id="IPR023389">
    <property type="entry name" value="DOPA-like_sf"/>
</dbReference>
<protein>
    <submittedName>
        <fullName evidence="1">4,5-dioxygenase</fullName>
    </submittedName>
</protein>
<gene>
    <name evidence="1" type="ORF">FJM67_01870</name>
</gene>
<dbReference type="Pfam" id="PF08883">
    <property type="entry name" value="DOPA_dioxygen"/>
    <property type="match status" value="1"/>
</dbReference>